<dbReference type="SUPFAM" id="SSF54211">
    <property type="entry name" value="Ribosomal protein S5 domain 2-like"/>
    <property type="match status" value="1"/>
</dbReference>
<keyword evidence="4 10" id="KW-0808">Transferase</keyword>
<dbReference type="Pfam" id="PF08544">
    <property type="entry name" value="GHMP_kinases_C"/>
    <property type="match status" value="1"/>
</dbReference>
<dbReference type="GO" id="GO:0050515">
    <property type="term" value="F:4-(cytidine 5'-diphospho)-2-C-methyl-D-erythritol kinase activity"/>
    <property type="evidence" value="ECO:0007669"/>
    <property type="project" value="UniProtKB-UniRule"/>
</dbReference>
<comment type="caution">
    <text evidence="13">The sequence shown here is derived from an EMBL/GenBank/DDBJ whole genome shotgun (WGS) entry which is preliminary data.</text>
</comment>
<dbReference type="EC" id="2.7.1.148" evidence="2 10"/>
<evidence type="ECO:0000256" key="4">
    <source>
        <dbReference type="ARBA" id="ARBA00022679"/>
    </source>
</evidence>
<dbReference type="InterPro" id="IPR036554">
    <property type="entry name" value="GHMP_kinase_C_sf"/>
</dbReference>
<evidence type="ECO:0000259" key="11">
    <source>
        <dbReference type="Pfam" id="PF00288"/>
    </source>
</evidence>
<dbReference type="Pfam" id="PF00288">
    <property type="entry name" value="GHMP_kinases_N"/>
    <property type="match status" value="1"/>
</dbReference>
<keyword evidence="5 10" id="KW-0547">Nucleotide-binding</keyword>
<feature type="domain" description="GHMP kinase N-terminal" evidence="11">
    <location>
        <begin position="74"/>
        <end position="150"/>
    </location>
</feature>
<evidence type="ECO:0000256" key="8">
    <source>
        <dbReference type="ARBA" id="ARBA00023229"/>
    </source>
</evidence>
<dbReference type="UniPathway" id="UPA00056">
    <property type="reaction ID" value="UER00094"/>
</dbReference>
<dbReference type="HAMAP" id="MF_00061">
    <property type="entry name" value="IspE"/>
    <property type="match status" value="1"/>
</dbReference>
<comment type="function">
    <text evidence="10">Catalyzes the phosphorylation of the position 2 hydroxy group of 4-diphosphocytidyl-2C-methyl-D-erythritol.</text>
</comment>
<sequence length="293" mass="30000">MPDSPAHFALIEPAPAKINLALAVTGRRADGYHLLDSLVTFTAFGDRIGLSPAEEDRFTLSGPFAGALAAEGDNLVTRARDRLREALGGAPAVHIHLEKNLPVASGIGGGSADAAATLRGLLALWQAGLPHDALNAIALYLGADVPMCLASRPLVARGIGEAIAPLALPPLAMVLANPLVGVSTPAVFKALASTDNPPLALEGASADWPAAIAGLRNDLEPPARRLCPEIARISESLGEAEASTVRMSGSGATCFGLYPSREAADAAAAALSRRHPHWFFAATTTLGASDGAH</sequence>
<keyword evidence="8 10" id="KW-0414">Isoprene biosynthesis</keyword>
<protein>
    <recommendedName>
        <fullName evidence="3 10">4-diphosphocytidyl-2-C-methyl-D-erythritol kinase</fullName>
        <shortName evidence="10">CMK</shortName>
        <ecNumber evidence="2 10">2.7.1.148</ecNumber>
    </recommendedName>
    <alternativeName>
        <fullName evidence="9 10">4-(cytidine-5'-diphospho)-2-C-methyl-D-erythritol kinase</fullName>
    </alternativeName>
</protein>
<feature type="domain" description="GHMP kinase C-terminal" evidence="12">
    <location>
        <begin position="210"/>
        <end position="274"/>
    </location>
</feature>
<dbReference type="InterPro" id="IPR013750">
    <property type="entry name" value="GHMP_kinase_C_dom"/>
</dbReference>
<dbReference type="PIRSF" id="PIRSF010376">
    <property type="entry name" value="IspE"/>
    <property type="match status" value="1"/>
</dbReference>
<dbReference type="Gene3D" id="3.30.70.890">
    <property type="entry name" value="GHMP kinase, C-terminal domain"/>
    <property type="match status" value="1"/>
</dbReference>
<evidence type="ECO:0000256" key="9">
    <source>
        <dbReference type="ARBA" id="ARBA00032554"/>
    </source>
</evidence>
<accession>A0A7W8DXA6</accession>
<dbReference type="RefSeq" id="WP_184146173.1">
    <property type="nucleotide sequence ID" value="NZ_JACHIK010000020.1"/>
</dbReference>
<dbReference type="PANTHER" id="PTHR43527:SF2">
    <property type="entry name" value="4-DIPHOSPHOCYTIDYL-2-C-METHYL-D-ERYTHRITOL KINASE, CHLOROPLASTIC"/>
    <property type="match status" value="1"/>
</dbReference>
<evidence type="ECO:0000256" key="7">
    <source>
        <dbReference type="ARBA" id="ARBA00022840"/>
    </source>
</evidence>
<evidence type="ECO:0000256" key="10">
    <source>
        <dbReference type="HAMAP-Rule" id="MF_00061"/>
    </source>
</evidence>
<dbReference type="AlphaFoldDB" id="A0A7W8DXA6"/>
<evidence type="ECO:0000256" key="3">
    <source>
        <dbReference type="ARBA" id="ARBA00017473"/>
    </source>
</evidence>
<dbReference type="InterPro" id="IPR006204">
    <property type="entry name" value="GHMP_kinase_N_dom"/>
</dbReference>
<dbReference type="InterPro" id="IPR020568">
    <property type="entry name" value="Ribosomal_Su5_D2-typ_SF"/>
</dbReference>
<dbReference type="InterPro" id="IPR004424">
    <property type="entry name" value="IspE"/>
</dbReference>
<dbReference type="SUPFAM" id="SSF55060">
    <property type="entry name" value="GHMP Kinase, C-terminal domain"/>
    <property type="match status" value="1"/>
</dbReference>
<evidence type="ECO:0000259" key="12">
    <source>
        <dbReference type="Pfam" id="PF08544"/>
    </source>
</evidence>
<dbReference type="GO" id="GO:0019288">
    <property type="term" value="P:isopentenyl diphosphate biosynthetic process, methylerythritol 4-phosphate pathway"/>
    <property type="evidence" value="ECO:0007669"/>
    <property type="project" value="UniProtKB-UniRule"/>
</dbReference>
<evidence type="ECO:0000313" key="13">
    <source>
        <dbReference type="EMBL" id="MBB5044676.1"/>
    </source>
</evidence>
<gene>
    <name evidence="10" type="primary">ispE</name>
    <name evidence="13" type="ORF">HNQ66_004103</name>
</gene>
<dbReference type="Gene3D" id="3.30.230.10">
    <property type="match status" value="1"/>
</dbReference>
<dbReference type="NCBIfam" id="NF011202">
    <property type="entry name" value="PRK14608.1"/>
    <property type="match status" value="1"/>
</dbReference>
<comment type="similarity">
    <text evidence="1 10">Belongs to the GHMP kinase family. IspE subfamily.</text>
</comment>
<dbReference type="GO" id="GO:0005524">
    <property type="term" value="F:ATP binding"/>
    <property type="evidence" value="ECO:0007669"/>
    <property type="project" value="UniProtKB-UniRule"/>
</dbReference>
<comment type="catalytic activity">
    <reaction evidence="10">
        <text>4-CDP-2-C-methyl-D-erythritol + ATP = 4-CDP-2-C-methyl-D-erythritol 2-phosphate + ADP + H(+)</text>
        <dbReference type="Rhea" id="RHEA:18437"/>
        <dbReference type="ChEBI" id="CHEBI:15378"/>
        <dbReference type="ChEBI" id="CHEBI:30616"/>
        <dbReference type="ChEBI" id="CHEBI:57823"/>
        <dbReference type="ChEBI" id="CHEBI:57919"/>
        <dbReference type="ChEBI" id="CHEBI:456216"/>
        <dbReference type="EC" id="2.7.1.148"/>
    </reaction>
</comment>
<evidence type="ECO:0000313" key="14">
    <source>
        <dbReference type="Proteomes" id="UP000535406"/>
    </source>
</evidence>
<organism evidence="13 14">
    <name type="scientific">Shinella fusca</name>
    <dbReference type="NCBI Taxonomy" id="544480"/>
    <lineage>
        <taxon>Bacteria</taxon>
        <taxon>Pseudomonadati</taxon>
        <taxon>Pseudomonadota</taxon>
        <taxon>Alphaproteobacteria</taxon>
        <taxon>Hyphomicrobiales</taxon>
        <taxon>Rhizobiaceae</taxon>
        <taxon>Shinella</taxon>
    </lineage>
</organism>
<dbReference type="InterPro" id="IPR014721">
    <property type="entry name" value="Ribsml_uS5_D2-typ_fold_subgr"/>
</dbReference>
<feature type="active site" evidence="10">
    <location>
        <position position="17"/>
    </location>
</feature>
<comment type="pathway">
    <text evidence="10">Isoprenoid biosynthesis; isopentenyl diphosphate biosynthesis via DXP pathway; isopentenyl diphosphate from 1-deoxy-D-xylulose 5-phosphate: step 3/6.</text>
</comment>
<keyword evidence="14" id="KW-1185">Reference proteome</keyword>
<dbReference type="NCBIfam" id="TIGR00154">
    <property type="entry name" value="ispE"/>
    <property type="match status" value="1"/>
</dbReference>
<dbReference type="EMBL" id="JACHIK010000020">
    <property type="protein sequence ID" value="MBB5044676.1"/>
    <property type="molecule type" value="Genomic_DNA"/>
</dbReference>
<dbReference type="Proteomes" id="UP000535406">
    <property type="component" value="Unassembled WGS sequence"/>
</dbReference>
<evidence type="ECO:0000256" key="6">
    <source>
        <dbReference type="ARBA" id="ARBA00022777"/>
    </source>
</evidence>
<reference evidence="13 14" key="1">
    <citation type="submission" date="2020-08" db="EMBL/GenBank/DDBJ databases">
        <title>Genomic Encyclopedia of Type Strains, Phase IV (KMG-IV): sequencing the most valuable type-strain genomes for metagenomic binning, comparative biology and taxonomic classification.</title>
        <authorList>
            <person name="Goeker M."/>
        </authorList>
    </citation>
    <scope>NUCLEOTIDE SEQUENCE [LARGE SCALE GENOMIC DNA]</scope>
    <source>
        <strain evidence="13 14">DSM 21319</strain>
    </source>
</reference>
<feature type="active site" evidence="10">
    <location>
        <position position="144"/>
    </location>
</feature>
<evidence type="ECO:0000256" key="2">
    <source>
        <dbReference type="ARBA" id="ARBA00012052"/>
    </source>
</evidence>
<dbReference type="PANTHER" id="PTHR43527">
    <property type="entry name" value="4-DIPHOSPHOCYTIDYL-2-C-METHYL-D-ERYTHRITOL KINASE, CHLOROPLASTIC"/>
    <property type="match status" value="1"/>
</dbReference>
<keyword evidence="7 10" id="KW-0067">ATP-binding</keyword>
<dbReference type="GO" id="GO:0016114">
    <property type="term" value="P:terpenoid biosynthetic process"/>
    <property type="evidence" value="ECO:0007669"/>
    <property type="project" value="UniProtKB-UniRule"/>
</dbReference>
<keyword evidence="6 10" id="KW-0418">Kinase</keyword>
<feature type="binding site" evidence="10">
    <location>
        <begin position="102"/>
        <end position="112"/>
    </location>
    <ligand>
        <name>ATP</name>
        <dbReference type="ChEBI" id="CHEBI:30616"/>
    </ligand>
</feature>
<proteinExistence type="inferred from homology"/>
<evidence type="ECO:0000256" key="5">
    <source>
        <dbReference type="ARBA" id="ARBA00022741"/>
    </source>
</evidence>
<name>A0A7W8DXA6_9HYPH</name>
<evidence type="ECO:0000256" key="1">
    <source>
        <dbReference type="ARBA" id="ARBA00009684"/>
    </source>
</evidence>